<dbReference type="GO" id="GO:0006629">
    <property type="term" value="P:lipid metabolic process"/>
    <property type="evidence" value="ECO:0007669"/>
    <property type="project" value="InterPro"/>
</dbReference>
<evidence type="ECO:0000256" key="1">
    <source>
        <dbReference type="SAM" id="Phobius"/>
    </source>
</evidence>
<dbReference type="InterPro" id="IPR029058">
    <property type="entry name" value="AB_hydrolase_fold"/>
</dbReference>
<accession>G8Y1K5</accession>
<organism evidence="3 4">
    <name type="scientific">Pichia sorbitophila (strain ATCC MYA-4447 / BCRC 22081 / CBS 7064 / NBRC 10061 / NRRL Y-12695)</name>
    <name type="common">Hybrid yeast</name>
    <dbReference type="NCBI Taxonomy" id="559304"/>
    <lineage>
        <taxon>Eukaryota</taxon>
        <taxon>Fungi</taxon>
        <taxon>Dikarya</taxon>
        <taxon>Ascomycota</taxon>
        <taxon>Saccharomycotina</taxon>
        <taxon>Pichiomycetes</taxon>
        <taxon>Debaryomycetaceae</taxon>
        <taxon>Millerozyma</taxon>
    </lineage>
</organism>
<dbReference type="FunCoup" id="G8Y1K5">
    <property type="interactions" value="88"/>
</dbReference>
<evidence type="ECO:0000313" key="4">
    <source>
        <dbReference type="Proteomes" id="UP000005222"/>
    </source>
</evidence>
<name>G8Y1K5_PICSO</name>
<dbReference type="InParanoid" id="G8Y1K5"/>
<keyword evidence="4" id="KW-1185">Reference proteome</keyword>
<dbReference type="AlphaFoldDB" id="G8Y1K5"/>
<protein>
    <submittedName>
        <fullName evidence="3">Piso0_005214 protein</fullName>
    </submittedName>
</protein>
<dbReference type="EMBL" id="FO082046">
    <property type="protein sequence ID" value="CCE86708.1"/>
    <property type="molecule type" value="Genomic_DNA"/>
</dbReference>
<gene>
    <name evidence="3" type="primary">Piso0_005214</name>
    <name evidence="3" type="ORF">GNLVRS01_PISO0N10265g</name>
</gene>
<dbReference type="STRING" id="559304.G8Y1K5"/>
<dbReference type="InterPro" id="IPR006693">
    <property type="entry name" value="AB_hydrolase_lipase"/>
</dbReference>
<sequence length="514" mass="59763">MFEELQPGEKQARHGPLKKAFVMAVSWFGSAIFVGTLLLGAFIYHLKSVISGKEKLIRPIGEKQAYPDSKSLNPVKSLRYCALQLNLDLEEYKITTDDGYILTLHRLIDPKETAADRQSRRPVLLQHGLLSCSGSYLSSGYSSLSYFFLKQGYDVWIGNNRAWFEPQHVFYENIWHNELYWDWDVREMAYYDLPCIINNILSHKPNHDQLTIIGHSQGCTQTYLMLKNGNLKHVHRKVNLFVQLAPAVFPGPLFHDRAFIKFMHNRSRFMFQCIFGCCCFLRNLGRFRAYCYSFKFYRFLTYIMLKYLFDWNINNWNKDKMVLHLNFIHNVSFVSTKLMNWWLSEWVQEGFSNELLPKEAYDNDDHCAAIPKNANNVPPKHAKSFFPFTDSWFTAGEDDVVVPFLVFTAAEDNLVDGRRLLSHLRNYETKAYKEGVNMELHEVPRYNHLDVIWADDVIEVVGNTVADRLSKHFAKEPSQEIAVGSLVSEKQMSNIEEPLDAINAKVPREEITVH</sequence>
<reference evidence="3 4" key="1">
    <citation type="journal article" date="2012" name="G3 (Bethesda)">
        <title>Pichia sorbitophila, an interspecies yeast hybrid reveals early steps of genome resolution following polyploidization.</title>
        <authorList>
            <person name="Leh Louis V."/>
            <person name="Despons L."/>
            <person name="Friedrich A."/>
            <person name="Martin T."/>
            <person name="Durrens P."/>
            <person name="Casaregola S."/>
            <person name="Neuveglise C."/>
            <person name="Fairhead C."/>
            <person name="Marck C."/>
            <person name="Cruz J.A."/>
            <person name="Straub M.L."/>
            <person name="Kugler V."/>
            <person name="Sacerdot C."/>
            <person name="Uzunov Z."/>
            <person name="Thierry A."/>
            <person name="Weiss S."/>
            <person name="Bleykasten C."/>
            <person name="De Montigny J."/>
            <person name="Jacques N."/>
            <person name="Jung P."/>
            <person name="Lemaire M."/>
            <person name="Mallet S."/>
            <person name="Morel G."/>
            <person name="Richard G.F."/>
            <person name="Sarkar A."/>
            <person name="Savel G."/>
            <person name="Schacherer J."/>
            <person name="Seret M.L."/>
            <person name="Talla E."/>
            <person name="Samson G."/>
            <person name="Jubin C."/>
            <person name="Poulain J."/>
            <person name="Vacherie B."/>
            <person name="Barbe V."/>
            <person name="Pelletier E."/>
            <person name="Sherman D.J."/>
            <person name="Westhof E."/>
            <person name="Weissenbach J."/>
            <person name="Baret P.V."/>
            <person name="Wincker P."/>
            <person name="Gaillardin C."/>
            <person name="Dujon B."/>
            <person name="Souciet J.L."/>
        </authorList>
    </citation>
    <scope>NUCLEOTIDE SEQUENCE [LARGE SCALE GENOMIC DNA]</scope>
    <source>
        <strain evidence="4">ATCC MYA-4447 / BCRC 22081 / CBS 7064 / NBRC 10061 / NRRL Y-12695</strain>
    </source>
</reference>
<dbReference type="PANTHER" id="PTHR11005">
    <property type="entry name" value="LYSOSOMAL ACID LIPASE-RELATED"/>
    <property type="match status" value="1"/>
</dbReference>
<keyword evidence="1" id="KW-1133">Transmembrane helix</keyword>
<dbReference type="eggNOG" id="KOG2624">
    <property type="taxonomic scope" value="Eukaryota"/>
</dbReference>
<dbReference type="HOGENOM" id="CLU_024238_2_0_1"/>
<dbReference type="Proteomes" id="UP000005222">
    <property type="component" value="Chromosome N"/>
</dbReference>
<dbReference type="Pfam" id="PF04083">
    <property type="entry name" value="Abhydro_lipase"/>
    <property type="match status" value="1"/>
</dbReference>
<dbReference type="Gene3D" id="3.40.50.1820">
    <property type="entry name" value="alpha/beta hydrolase"/>
    <property type="match status" value="1"/>
</dbReference>
<evidence type="ECO:0000259" key="2">
    <source>
        <dbReference type="Pfam" id="PF04083"/>
    </source>
</evidence>
<feature type="transmembrane region" description="Helical" evidence="1">
    <location>
        <begin position="21"/>
        <end position="46"/>
    </location>
</feature>
<keyword evidence="1" id="KW-0472">Membrane</keyword>
<proteinExistence type="predicted"/>
<dbReference type="OrthoDB" id="6130531at2759"/>
<feature type="domain" description="Partial AB-hydrolase lipase" evidence="2">
    <location>
        <begin position="81"/>
        <end position="139"/>
    </location>
</feature>
<dbReference type="OMA" id="HVSVKLM"/>
<evidence type="ECO:0000313" key="3">
    <source>
        <dbReference type="EMBL" id="CCE86708.1"/>
    </source>
</evidence>
<dbReference type="SUPFAM" id="SSF53474">
    <property type="entry name" value="alpha/beta-Hydrolases"/>
    <property type="match status" value="1"/>
</dbReference>
<keyword evidence="1" id="KW-0812">Transmembrane</keyword>